<dbReference type="Gene3D" id="3.40.50.11350">
    <property type="match status" value="1"/>
</dbReference>
<evidence type="ECO:0000313" key="1">
    <source>
        <dbReference type="EMBL" id="QHT14381.1"/>
    </source>
</evidence>
<accession>A0A6C0DD99</accession>
<reference evidence="1" key="1">
    <citation type="journal article" date="2020" name="Nature">
        <title>Giant virus diversity and host interactions through global metagenomics.</title>
        <authorList>
            <person name="Schulz F."/>
            <person name="Roux S."/>
            <person name="Paez-Espino D."/>
            <person name="Jungbluth S."/>
            <person name="Walsh D.A."/>
            <person name="Denef V.J."/>
            <person name="McMahon K.D."/>
            <person name="Konstantinidis K.T."/>
            <person name="Eloe-Fadrosh E.A."/>
            <person name="Kyrpides N.C."/>
            <person name="Woyke T."/>
        </authorList>
    </citation>
    <scope>NUCLEOTIDE SEQUENCE</scope>
    <source>
        <strain evidence="1">GVMAG-M-3300023174-137</strain>
    </source>
</reference>
<organism evidence="1">
    <name type="scientific">viral metagenome</name>
    <dbReference type="NCBI Taxonomy" id="1070528"/>
    <lineage>
        <taxon>unclassified sequences</taxon>
        <taxon>metagenomes</taxon>
        <taxon>organismal metagenomes</taxon>
    </lineage>
</organism>
<proteinExistence type="predicted"/>
<sequence>MGTSRKYWKKRRKNIKSLRKKRGGSKPTIVIFDLNSNAGFFSQFWYLCKSYIYAKKNKIPFFINSSNWSYKLKDGWHDYFTSLDEYEDDSTPKDIKRFWHGNDTGIPIYTIRDYIEVLPEIYRLNDTITAKISEYVEQHRPFDSIYIRRGDKIAENPMNPIEKILGFTDLKGSTKRLFVQTDDYSIIEKFQKLLPSVEIITLTPEKRLGAHFGNILHMDNEKRKEETENLLISIGVFLKGEKCWTDIRSNVGRFHKFADFTKVKFYPDNEEVDINKETMPSHDIYIR</sequence>
<dbReference type="EMBL" id="MN739582">
    <property type="protein sequence ID" value="QHT14381.1"/>
    <property type="molecule type" value="Genomic_DNA"/>
</dbReference>
<dbReference type="AlphaFoldDB" id="A0A6C0DD99"/>
<name>A0A6C0DD99_9ZZZZ</name>
<protein>
    <submittedName>
        <fullName evidence="1">Uncharacterized protein</fullName>
    </submittedName>
</protein>